<dbReference type="EMBL" id="MPUH01000816">
    <property type="protein sequence ID" value="OMJ73512.1"/>
    <property type="molecule type" value="Genomic_DNA"/>
</dbReference>
<name>A0A1R2B9R5_9CILI</name>
<sequence length="185" mass="21066">MELIGKRQFSLRKTFVRPDTARGALSSRLSKSNDLQVTARKITPISRKAICHEVGTSPMIFDSDNLDIIPPRKHIVIIKSKIDNEETSSIMIREEIIREYTRKSLPSSRKSKCPLAFLALPLSCTSSVKKKSSPLMCTQRFKKNNTRPKLLKRHCSDHSYLGKNNQKTFDYSDILNIASGKIKMK</sequence>
<proteinExistence type="predicted"/>
<dbReference type="Proteomes" id="UP000187209">
    <property type="component" value="Unassembled WGS sequence"/>
</dbReference>
<organism evidence="1 2">
    <name type="scientific">Stentor coeruleus</name>
    <dbReference type="NCBI Taxonomy" id="5963"/>
    <lineage>
        <taxon>Eukaryota</taxon>
        <taxon>Sar</taxon>
        <taxon>Alveolata</taxon>
        <taxon>Ciliophora</taxon>
        <taxon>Postciliodesmatophora</taxon>
        <taxon>Heterotrichea</taxon>
        <taxon>Heterotrichida</taxon>
        <taxon>Stentoridae</taxon>
        <taxon>Stentor</taxon>
    </lineage>
</organism>
<keyword evidence="2" id="KW-1185">Reference proteome</keyword>
<gene>
    <name evidence="1" type="ORF">SteCoe_27771</name>
</gene>
<evidence type="ECO:0000313" key="1">
    <source>
        <dbReference type="EMBL" id="OMJ73512.1"/>
    </source>
</evidence>
<dbReference type="AlphaFoldDB" id="A0A1R2B9R5"/>
<comment type="caution">
    <text evidence="1">The sequence shown here is derived from an EMBL/GenBank/DDBJ whole genome shotgun (WGS) entry which is preliminary data.</text>
</comment>
<evidence type="ECO:0000313" key="2">
    <source>
        <dbReference type="Proteomes" id="UP000187209"/>
    </source>
</evidence>
<accession>A0A1R2B9R5</accession>
<reference evidence="1 2" key="1">
    <citation type="submission" date="2016-11" db="EMBL/GenBank/DDBJ databases">
        <title>The macronuclear genome of Stentor coeruleus: a giant cell with tiny introns.</title>
        <authorList>
            <person name="Slabodnick M."/>
            <person name="Ruby J.G."/>
            <person name="Reiff S.B."/>
            <person name="Swart E.C."/>
            <person name="Gosai S."/>
            <person name="Prabakaran S."/>
            <person name="Witkowska E."/>
            <person name="Larue G.E."/>
            <person name="Fisher S."/>
            <person name="Freeman R.M."/>
            <person name="Gunawardena J."/>
            <person name="Chu W."/>
            <person name="Stover N.A."/>
            <person name="Gregory B.D."/>
            <person name="Nowacki M."/>
            <person name="Derisi J."/>
            <person name="Roy S.W."/>
            <person name="Marshall W.F."/>
            <person name="Sood P."/>
        </authorList>
    </citation>
    <scope>NUCLEOTIDE SEQUENCE [LARGE SCALE GENOMIC DNA]</scope>
    <source>
        <strain evidence="1">WM001</strain>
    </source>
</reference>
<protein>
    <submittedName>
        <fullName evidence="1">Uncharacterized protein</fullName>
    </submittedName>
</protein>